<evidence type="ECO:0000259" key="3">
    <source>
        <dbReference type="PROSITE" id="PS51031"/>
    </source>
</evidence>
<feature type="compositionally biased region" description="Basic and acidic residues" evidence="2">
    <location>
        <begin position="111"/>
        <end position="132"/>
    </location>
</feature>
<comment type="caution">
    <text evidence="4">The sequence shown here is derived from an EMBL/GenBank/DDBJ whole genome shotgun (WGS) entry which is preliminary data.</text>
</comment>
<feature type="domain" description="BESS" evidence="3">
    <location>
        <begin position="185"/>
        <end position="224"/>
    </location>
</feature>
<dbReference type="OrthoDB" id="6512434at2759"/>
<keyword evidence="1" id="KW-0539">Nucleus</keyword>
<dbReference type="GO" id="GO:0005634">
    <property type="term" value="C:nucleus"/>
    <property type="evidence" value="ECO:0007669"/>
    <property type="project" value="UniProtKB-SubCell"/>
</dbReference>
<dbReference type="Proteomes" id="UP000821853">
    <property type="component" value="Chromosome 5"/>
</dbReference>
<comment type="subcellular location">
    <subcellularLocation>
        <location evidence="1">Nucleus</location>
    </subcellularLocation>
</comment>
<evidence type="ECO:0000313" key="5">
    <source>
        <dbReference type="Proteomes" id="UP000821853"/>
    </source>
</evidence>
<dbReference type="EMBL" id="JABSTR010000007">
    <property type="protein sequence ID" value="KAH9376158.1"/>
    <property type="molecule type" value="Genomic_DNA"/>
</dbReference>
<feature type="region of interest" description="Disordered" evidence="2">
    <location>
        <begin position="1"/>
        <end position="154"/>
    </location>
</feature>
<dbReference type="PROSITE" id="PS51031">
    <property type="entry name" value="BESS"/>
    <property type="match status" value="1"/>
</dbReference>
<reference evidence="4 5" key="1">
    <citation type="journal article" date="2020" name="Cell">
        <title>Large-Scale Comparative Analyses of Tick Genomes Elucidate Their Genetic Diversity and Vector Capacities.</title>
        <authorList>
            <consortium name="Tick Genome and Microbiome Consortium (TIGMIC)"/>
            <person name="Jia N."/>
            <person name="Wang J."/>
            <person name="Shi W."/>
            <person name="Du L."/>
            <person name="Sun Y."/>
            <person name="Zhan W."/>
            <person name="Jiang J.F."/>
            <person name="Wang Q."/>
            <person name="Zhang B."/>
            <person name="Ji P."/>
            <person name="Bell-Sakyi L."/>
            <person name="Cui X.M."/>
            <person name="Yuan T.T."/>
            <person name="Jiang B.G."/>
            <person name="Yang W.F."/>
            <person name="Lam T.T."/>
            <person name="Chang Q.C."/>
            <person name="Ding S.J."/>
            <person name="Wang X.J."/>
            <person name="Zhu J.G."/>
            <person name="Ruan X.D."/>
            <person name="Zhao L."/>
            <person name="Wei J.T."/>
            <person name="Ye R.Z."/>
            <person name="Que T.C."/>
            <person name="Du C.H."/>
            <person name="Zhou Y.H."/>
            <person name="Cheng J.X."/>
            <person name="Dai P.F."/>
            <person name="Guo W.B."/>
            <person name="Han X.H."/>
            <person name="Huang E.J."/>
            <person name="Li L.F."/>
            <person name="Wei W."/>
            <person name="Gao Y.C."/>
            <person name="Liu J.Z."/>
            <person name="Shao H.Z."/>
            <person name="Wang X."/>
            <person name="Wang C.C."/>
            <person name="Yang T.C."/>
            <person name="Huo Q.B."/>
            <person name="Li W."/>
            <person name="Chen H.Y."/>
            <person name="Chen S.E."/>
            <person name="Zhou L.G."/>
            <person name="Ni X.B."/>
            <person name="Tian J.H."/>
            <person name="Sheng Y."/>
            <person name="Liu T."/>
            <person name="Pan Y.S."/>
            <person name="Xia L.Y."/>
            <person name="Li J."/>
            <person name="Zhao F."/>
            <person name="Cao W.C."/>
        </authorList>
    </citation>
    <scope>NUCLEOTIDE SEQUENCE [LARGE SCALE GENOMIC DNA]</scope>
    <source>
        <strain evidence="4">HaeL-2018</strain>
    </source>
</reference>
<protein>
    <recommendedName>
        <fullName evidence="3">BESS domain-containing protein</fullName>
    </recommendedName>
</protein>
<organism evidence="4 5">
    <name type="scientific">Haemaphysalis longicornis</name>
    <name type="common">Bush tick</name>
    <dbReference type="NCBI Taxonomy" id="44386"/>
    <lineage>
        <taxon>Eukaryota</taxon>
        <taxon>Metazoa</taxon>
        <taxon>Ecdysozoa</taxon>
        <taxon>Arthropoda</taxon>
        <taxon>Chelicerata</taxon>
        <taxon>Arachnida</taxon>
        <taxon>Acari</taxon>
        <taxon>Parasitiformes</taxon>
        <taxon>Ixodida</taxon>
        <taxon>Ixodoidea</taxon>
        <taxon>Ixodidae</taxon>
        <taxon>Haemaphysalinae</taxon>
        <taxon>Haemaphysalis</taxon>
    </lineage>
</organism>
<keyword evidence="5" id="KW-1185">Reference proteome</keyword>
<evidence type="ECO:0000313" key="4">
    <source>
        <dbReference type="EMBL" id="KAH9376158.1"/>
    </source>
</evidence>
<proteinExistence type="predicted"/>
<feature type="compositionally biased region" description="Basic residues" evidence="2">
    <location>
        <begin position="95"/>
        <end position="110"/>
    </location>
</feature>
<name>A0A9J6GCJ1_HAELO</name>
<sequence length="226" mass="24292">MSKEPAGKLSGEGSGMRKGAPAPIRNPTNPKDRPSTESSTTAPVGRASAGAAAVVGGTREGKTHSSRDQVVAGPSTAPPPDGPSSGPTDHAGKETRRRRHKAPSRHRKKKADRESTREQLDNGSRRESRYDFDDGDDYQTGTAATGYHDDALDNEDDSMSAVTAMLQAASANRTTTCQRPHVDTDDSDTLYLLSLRESFKRLSASQKSSAMIRIQTMLHEIEFGKP</sequence>
<evidence type="ECO:0000256" key="1">
    <source>
        <dbReference type="PROSITE-ProRule" id="PRU00371"/>
    </source>
</evidence>
<dbReference type="AlphaFoldDB" id="A0A9J6GCJ1"/>
<evidence type="ECO:0000256" key="2">
    <source>
        <dbReference type="SAM" id="MobiDB-lite"/>
    </source>
</evidence>
<gene>
    <name evidence="4" type="ORF">HPB48_017150</name>
</gene>
<accession>A0A9J6GCJ1</accession>
<feature type="compositionally biased region" description="Low complexity" evidence="2">
    <location>
        <begin position="42"/>
        <end position="57"/>
    </location>
</feature>
<dbReference type="VEuPathDB" id="VectorBase:HLOH_044085"/>
<dbReference type="InterPro" id="IPR004210">
    <property type="entry name" value="BESS_motif"/>
</dbReference>
<dbReference type="GO" id="GO:0003677">
    <property type="term" value="F:DNA binding"/>
    <property type="evidence" value="ECO:0007669"/>
    <property type="project" value="InterPro"/>
</dbReference>